<dbReference type="Gene3D" id="2.160.10.10">
    <property type="entry name" value="Hexapeptide repeat proteins"/>
    <property type="match status" value="1"/>
</dbReference>
<keyword evidence="1" id="KW-0012">Acyltransferase</keyword>
<protein>
    <submittedName>
        <fullName evidence="1">Acyltransferase</fullName>
    </submittedName>
</protein>
<dbReference type="GO" id="GO:0016746">
    <property type="term" value="F:acyltransferase activity"/>
    <property type="evidence" value="ECO:0007669"/>
    <property type="project" value="UniProtKB-KW"/>
</dbReference>
<proteinExistence type="predicted"/>
<dbReference type="OrthoDB" id="9815592at2"/>
<dbReference type="EMBL" id="SRLB01000001">
    <property type="protein sequence ID" value="TGE02467.1"/>
    <property type="molecule type" value="Genomic_DNA"/>
</dbReference>
<evidence type="ECO:0000313" key="2">
    <source>
        <dbReference type="Proteomes" id="UP000297535"/>
    </source>
</evidence>
<keyword evidence="2" id="KW-1185">Reference proteome</keyword>
<organism evidence="1 2">
    <name type="scientific">Methylobacterium nonmethylotrophicum</name>
    <dbReference type="NCBI Taxonomy" id="1141884"/>
    <lineage>
        <taxon>Bacteria</taxon>
        <taxon>Pseudomonadati</taxon>
        <taxon>Pseudomonadota</taxon>
        <taxon>Alphaproteobacteria</taxon>
        <taxon>Hyphomicrobiales</taxon>
        <taxon>Methylobacteriaceae</taxon>
        <taxon>Methylobacterium</taxon>
    </lineage>
</organism>
<dbReference type="PANTHER" id="PTHR23416">
    <property type="entry name" value="SIALIC ACID SYNTHASE-RELATED"/>
    <property type="match status" value="1"/>
</dbReference>
<keyword evidence="1" id="KW-0808">Transferase</keyword>
<dbReference type="PANTHER" id="PTHR23416:SF78">
    <property type="entry name" value="LIPOPOLYSACCHARIDE BIOSYNTHESIS O-ACETYL TRANSFERASE WBBJ-RELATED"/>
    <property type="match status" value="1"/>
</dbReference>
<dbReference type="InterPro" id="IPR011004">
    <property type="entry name" value="Trimer_LpxA-like_sf"/>
</dbReference>
<dbReference type="InterPro" id="IPR051159">
    <property type="entry name" value="Hexapeptide_acetyltransf"/>
</dbReference>
<name>A0A4Z0NXR1_9HYPH</name>
<dbReference type="SUPFAM" id="SSF51161">
    <property type="entry name" value="Trimeric LpxA-like enzymes"/>
    <property type="match status" value="1"/>
</dbReference>
<comment type="caution">
    <text evidence="1">The sequence shown here is derived from an EMBL/GenBank/DDBJ whole genome shotgun (WGS) entry which is preliminary data.</text>
</comment>
<dbReference type="Proteomes" id="UP000297535">
    <property type="component" value="Unassembled WGS sequence"/>
</dbReference>
<sequence>MPINLVDNGNNNTVIIDAQTKSRCSGIIILNGDNNYVNIQEWVNSYEFMMDIGHNCSIFVGKNAQLARLNIYAKHDSTINIGENTGFTNKAVLHAAESFDISIGRNCIIADGFFATVSDLHSIIDINTNTRLNYGKDITIEDRVWIAESVRLLKGSHIGAGSIVGIGSIVTGAIPQNCLATGVPASVRKTQVTWDYRLL</sequence>
<dbReference type="CDD" id="cd04647">
    <property type="entry name" value="LbH_MAT_like"/>
    <property type="match status" value="1"/>
</dbReference>
<gene>
    <name evidence="1" type="ORF">EU555_01480</name>
</gene>
<dbReference type="RefSeq" id="WP_135412665.1">
    <property type="nucleotide sequence ID" value="NZ_SRLB01000001.1"/>
</dbReference>
<reference evidence="1 2" key="1">
    <citation type="submission" date="2019-04" db="EMBL/GenBank/DDBJ databases">
        <authorList>
            <person name="Feng G."/>
            <person name="Zhu H."/>
        </authorList>
    </citation>
    <scope>NUCLEOTIDE SEQUENCE [LARGE SCALE GENOMIC DNA]</scope>
    <source>
        <strain evidence="1 2">6HR-1</strain>
    </source>
</reference>
<evidence type="ECO:0000313" key="1">
    <source>
        <dbReference type="EMBL" id="TGE02467.1"/>
    </source>
</evidence>
<accession>A0A4Z0NXR1</accession>
<dbReference type="AlphaFoldDB" id="A0A4Z0NXR1"/>